<dbReference type="CDD" id="cd02503">
    <property type="entry name" value="MobA"/>
    <property type="match status" value="1"/>
</dbReference>
<evidence type="ECO:0000256" key="4">
    <source>
        <dbReference type="ARBA" id="ARBA00022741"/>
    </source>
</evidence>
<dbReference type="PANTHER" id="PTHR19136">
    <property type="entry name" value="MOLYBDENUM COFACTOR GUANYLYLTRANSFERASE"/>
    <property type="match status" value="1"/>
</dbReference>
<dbReference type="Proteomes" id="UP000198862">
    <property type="component" value="Unassembled WGS sequence"/>
</dbReference>
<reference evidence="9 10" key="1">
    <citation type="submission" date="2016-10" db="EMBL/GenBank/DDBJ databases">
        <authorList>
            <person name="de Groot N.N."/>
        </authorList>
    </citation>
    <scope>NUCLEOTIDE SEQUENCE [LARGE SCALE GENOMIC DNA]</scope>
    <source>
        <strain evidence="9 10">DSM 6059</strain>
    </source>
</reference>
<keyword evidence="6" id="KW-0342">GTP-binding</keyword>
<dbReference type="Gene3D" id="3.90.550.10">
    <property type="entry name" value="Spore Coat Polysaccharide Biosynthesis Protein SpsA, Chain A"/>
    <property type="match status" value="1"/>
</dbReference>
<keyword evidence="1" id="KW-0963">Cytoplasm</keyword>
<dbReference type="OrthoDB" id="9788394at2"/>
<evidence type="ECO:0000313" key="9">
    <source>
        <dbReference type="EMBL" id="SFC16889.1"/>
    </source>
</evidence>
<keyword evidence="4" id="KW-0547">Nucleotide-binding</keyword>
<evidence type="ECO:0000256" key="3">
    <source>
        <dbReference type="ARBA" id="ARBA00022723"/>
    </source>
</evidence>
<gene>
    <name evidence="9" type="ORF">SAMN02745724_01082</name>
</gene>
<dbReference type="GO" id="GO:0016779">
    <property type="term" value="F:nucleotidyltransferase activity"/>
    <property type="evidence" value="ECO:0007669"/>
    <property type="project" value="TreeGrafter"/>
</dbReference>
<feature type="domain" description="MobA-like NTP transferase" evidence="8">
    <location>
        <begin position="10"/>
        <end position="127"/>
    </location>
</feature>
<protein>
    <submittedName>
        <fullName evidence="9">Molybdopterin-guanine dinucleotide biosynthesis protein A</fullName>
    </submittedName>
</protein>
<dbReference type="EMBL" id="FOLO01000005">
    <property type="protein sequence ID" value="SFC16889.1"/>
    <property type="molecule type" value="Genomic_DNA"/>
</dbReference>
<evidence type="ECO:0000256" key="2">
    <source>
        <dbReference type="ARBA" id="ARBA00022679"/>
    </source>
</evidence>
<dbReference type="GO" id="GO:0046872">
    <property type="term" value="F:metal ion binding"/>
    <property type="evidence" value="ECO:0007669"/>
    <property type="project" value="UniProtKB-KW"/>
</dbReference>
<dbReference type="AlphaFoldDB" id="A0A1I1GYG8"/>
<evidence type="ECO:0000256" key="7">
    <source>
        <dbReference type="ARBA" id="ARBA00023150"/>
    </source>
</evidence>
<dbReference type="InterPro" id="IPR029044">
    <property type="entry name" value="Nucleotide-diphossugar_trans"/>
</dbReference>
<dbReference type="RefSeq" id="WP_091981169.1">
    <property type="nucleotide sequence ID" value="NZ_FOLO01000005.1"/>
</dbReference>
<keyword evidence="10" id="KW-1185">Reference proteome</keyword>
<dbReference type="Pfam" id="PF12804">
    <property type="entry name" value="NTP_transf_3"/>
    <property type="match status" value="1"/>
</dbReference>
<accession>A0A1I1GYG8</accession>
<keyword evidence="5" id="KW-0460">Magnesium</keyword>
<organism evidence="9 10">
    <name type="scientific">Pseudoalteromonas denitrificans DSM 6059</name>
    <dbReference type="NCBI Taxonomy" id="1123010"/>
    <lineage>
        <taxon>Bacteria</taxon>
        <taxon>Pseudomonadati</taxon>
        <taxon>Pseudomonadota</taxon>
        <taxon>Gammaproteobacteria</taxon>
        <taxon>Alteromonadales</taxon>
        <taxon>Pseudoalteromonadaceae</taxon>
        <taxon>Pseudoalteromonas</taxon>
    </lineage>
</organism>
<evidence type="ECO:0000256" key="1">
    <source>
        <dbReference type="ARBA" id="ARBA00022490"/>
    </source>
</evidence>
<dbReference type="STRING" id="1123010.SAMN02745724_01082"/>
<keyword evidence="2" id="KW-0808">Transferase</keyword>
<name>A0A1I1GYG8_9GAMM</name>
<dbReference type="GO" id="GO:1902758">
    <property type="term" value="P:bis(molybdopterin guanine dinucleotide)molybdenum biosynthetic process"/>
    <property type="evidence" value="ECO:0007669"/>
    <property type="project" value="TreeGrafter"/>
</dbReference>
<dbReference type="InterPro" id="IPR025877">
    <property type="entry name" value="MobA-like_NTP_Trfase"/>
</dbReference>
<evidence type="ECO:0000256" key="5">
    <source>
        <dbReference type="ARBA" id="ARBA00022842"/>
    </source>
</evidence>
<dbReference type="PANTHER" id="PTHR19136:SF81">
    <property type="entry name" value="MOLYBDENUM COFACTOR GUANYLYLTRANSFERASE"/>
    <property type="match status" value="1"/>
</dbReference>
<dbReference type="InterPro" id="IPR013482">
    <property type="entry name" value="Molybde_CF_guanTrfase"/>
</dbReference>
<evidence type="ECO:0000313" key="10">
    <source>
        <dbReference type="Proteomes" id="UP000198862"/>
    </source>
</evidence>
<keyword evidence="7" id="KW-0501">Molybdenum cofactor biosynthesis</keyword>
<dbReference type="GO" id="GO:0005525">
    <property type="term" value="F:GTP binding"/>
    <property type="evidence" value="ECO:0007669"/>
    <property type="project" value="UniProtKB-KW"/>
</dbReference>
<evidence type="ECO:0000259" key="8">
    <source>
        <dbReference type="Pfam" id="PF12804"/>
    </source>
</evidence>
<evidence type="ECO:0000256" key="6">
    <source>
        <dbReference type="ARBA" id="ARBA00023134"/>
    </source>
</evidence>
<keyword evidence="3" id="KW-0479">Metal-binding</keyword>
<sequence>MSETPSIHYGLVLAGGRSSRMGTDKALLLKGKTNLLTVAKHILEHSKCTEVLVSRNQGEGIKDRYQDQGPLAGIEAALDHIPDNTWLTILPVDMPLIRVQDLIQLQNAAQQSNTAVYFESHMLPCIVKVTKELKLFLQAALDGKYKNSIFAMLKTQNAHTITQADPLYLTNANTPSDWCAVKNYF</sequence>
<dbReference type="SUPFAM" id="SSF53448">
    <property type="entry name" value="Nucleotide-diphospho-sugar transferases"/>
    <property type="match status" value="1"/>
</dbReference>
<proteinExistence type="predicted"/>